<evidence type="ECO:0000256" key="4">
    <source>
        <dbReference type="ARBA" id="ARBA00022692"/>
    </source>
</evidence>
<keyword evidence="8" id="KW-1071">Ligand-gated ion channel</keyword>
<dbReference type="RefSeq" id="XP_070484118.1">
    <property type="nucleotide sequence ID" value="XM_070628017.1"/>
</dbReference>
<keyword evidence="7" id="KW-0472">Membrane</keyword>
<keyword evidence="4" id="KW-0812">Transmembrane</keyword>
<evidence type="ECO:0000256" key="1">
    <source>
        <dbReference type="ARBA" id="ARBA00004308"/>
    </source>
</evidence>
<dbReference type="PANTHER" id="PTHR10125:SF21">
    <property type="entry name" value="P2X PURINOCEPTOR 6"/>
    <property type="match status" value="1"/>
</dbReference>
<dbReference type="PANTHER" id="PTHR10125">
    <property type="entry name" value="P2X PURINOCEPTOR"/>
    <property type="match status" value="1"/>
</dbReference>
<keyword evidence="6" id="KW-0406">Ion transport</keyword>
<dbReference type="GeneID" id="103543433"/>
<gene>
    <name evidence="11" type="primary">LOC103543433</name>
</gene>
<sequence>MVTVGPVFQRLHWDGVQGAGLGPWVAPPSRPGGGSVSLLSAISPLPTLFPGPVGIGGLEFVLCFQGIKTGQCVIFNGTHRTCEIWDWCQVENDTVPVKPVLVQAENFTLFIKITVTFSKFNSPSEHSGSSALETWDATYFKHCLYDPCFSPYCPVFHIGDLVAMAGGVFEDLALQAPP</sequence>
<dbReference type="Pfam" id="PF00864">
    <property type="entry name" value="P2X_receptor"/>
    <property type="match status" value="1"/>
</dbReference>
<dbReference type="Proteomes" id="UP001652662">
    <property type="component" value="Chromosome 7"/>
</dbReference>
<name>A0ABM4Q3U7_EQUPR</name>
<organism evidence="10 11">
    <name type="scientific">Equus przewalskii</name>
    <name type="common">Przewalski's horse</name>
    <name type="synonym">Equus caballus przewalskii</name>
    <dbReference type="NCBI Taxonomy" id="9798"/>
    <lineage>
        <taxon>Eukaryota</taxon>
        <taxon>Metazoa</taxon>
        <taxon>Chordata</taxon>
        <taxon>Craniata</taxon>
        <taxon>Vertebrata</taxon>
        <taxon>Euteleostomi</taxon>
        <taxon>Mammalia</taxon>
        <taxon>Eutheria</taxon>
        <taxon>Laurasiatheria</taxon>
        <taxon>Perissodactyla</taxon>
        <taxon>Equidae</taxon>
        <taxon>Equus</taxon>
    </lineage>
</organism>
<protein>
    <submittedName>
        <fullName evidence="11">P2X purinoceptor 6-like</fullName>
    </submittedName>
</protein>
<accession>A0ABM4Q3U7</accession>
<evidence type="ECO:0000313" key="11">
    <source>
        <dbReference type="RefSeq" id="XP_070484118.1"/>
    </source>
</evidence>
<evidence type="ECO:0000256" key="8">
    <source>
        <dbReference type="ARBA" id="ARBA00023286"/>
    </source>
</evidence>
<evidence type="ECO:0000256" key="5">
    <source>
        <dbReference type="ARBA" id="ARBA00022989"/>
    </source>
</evidence>
<reference evidence="11" key="1">
    <citation type="submission" date="2025-08" db="UniProtKB">
        <authorList>
            <consortium name="RefSeq"/>
        </authorList>
    </citation>
    <scope>IDENTIFICATION</scope>
    <source>
        <tissue evidence="11">Blood</tissue>
    </source>
</reference>
<dbReference type="InterPro" id="IPR059116">
    <property type="entry name" value="P2X_receptor"/>
</dbReference>
<comment type="subcellular location">
    <subcellularLocation>
        <location evidence="1">Endomembrane system</location>
    </subcellularLocation>
</comment>
<evidence type="ECO:0000256" key="9">
    <source>
        <dbReference type="ARBA" id="ARBA00023303"/>
    </source>
</evidence>
<keyword evidence="10" id="KW-1185">Reference proteome</keyword>
<keyword evidence="9" id="KW-0407">Ion channel</keyword>
<keyword evidence="3" id="KW-0813">Transport</keyword>
<evidence type="ECO:0000256" key="7">
    <source>
        <dbReference type="ARBA" id="ARBA00023136"/>
    </source>
</evidence>
<keyword evidence="5" id="KW-1133">Transmembrane helix</keyword>
<evidence type="ECO:0000313" key="10">
    <source>
        <dbReference type="Proteomes" id="UP001652662"/>
    </source>
</evidence>
<comment type="similarity">
    <text evidence="2">Belongs to the P2X receptor family.</text>
</comment>
<proteinExistence type="inferred from homology"/>
<evidence type="ECO:0000256" key="6">
    <source>
        <dbReference type="ARBA" id="ARBA00023065"/>
    </source>
</evidence>
<evidence type="ECO:0000256" key="2">
    <source>
        <dbReference type="ARBA" id="ARBA00009848"/>
    </source>
</evidence>
<evidence type="ECO:0000256" key="3">
    <source>
        <dbReference type="ARBA" id="ARBA00022448"/>
    </source>
</evidence>
<dbReference type="InterPro" id="IPR027309">
    <property type="entry name" value="P2X_extracellular_dom_sf"/>
</dbReference>
<dbReference type="Gene3D" id="2.60.490.10">
    <property type="entry name" value="atp-gated p2x4 ion channel domain"/>
    <property type="match status" value="1"/>
</dbReference>